<organism evidence="3 4">
    <name type="scientific">Apatococcus fuscideae</name>
    <dbReference type="NCBI Taxonomy" id="2026836"/>
    <lineage>
        <taxon>Eukaryota</taxon>
        <taxon>Viridiplantae</taxon>
        <taxon>Chlorophyta</taxon>
        <taxon>core chlorophytes</taxon>
        <taxon>Trebouxiophyceae</taxon>
        <taxon>Chlorellales</taxon>
        <taxon>Chlorellaceae</taxon>
        <taxon>Apatococcus</taxon>
    </lineage>
</organism>
<keyword evidence="4" id="KW-1185">Reference proteome</keyword>
<dbReference type="PANTHER" id="PTHR21567:SF9">
    <property type="entry name" value="CLIP-ASSOCIATING PROTEIN"/>
    <property type="match status" value="1"/>
</dbReference>
<protein>
    <recommendedName>
        <fullName evidence="2">CLASP N-terminal domain-containing protein</fullName>
    </recommendedName>
</protein>
<evidence type="ECO:0000313" key="4">
    <source>
        <dbReference type="Proteomes" id="UP001485043"/>
    </source>
</evidence>
<dbReference type="InterPro" id="IPR016024">
    <property type="entry name" value="ARM-type_fold"/>
</dbReference>
<dbReference type="Proteomes" id="UP001485043">
    <property type="component" value="Unassembled WGS sequence"/>
</dbReference>
<comment type="caution">
    <text evidence="3">The sequence shown here is derived from an EMBL/GenBank/DDBJ whole genome shotgun (WGS) entry which is preliminary data.</text>
</comment>
<dbReference type="GO" id="GO:0005881">
    <property type="term" value="C:cytoplasmic microtubule"/>
    <property type="evidence" value="ECO:0007669"/>
    <property type="project" value="TreeGrafter"/>
</dbReference>
<accession>A0AAW1SNT5</accession>
<dbReference type="Gene3D" id="1.25.10.10">
    <property type="entry name" value="Leucine-rich Repeat Variant"/>
    <property type="match status" value="3"/>
</dbReference>
<dbReference type="PANTHER" id="PTHR21567">
    <property type="entry name" value="CLASP"/>
    <property type="match status" value="1"/>
</dbReference>
<dbReference type="InterPro" id="IPR024395">
    <property type="entry name" value="CLASP_N_dom"/>
</dbReference>
<dbReference type="EMBL" id="JALJOV010001330">
    <property type="protein sequence ID" value="KAK9849651.1"/>
    <property type="molecule type" value="Genomic_DNA"/>
</dbReference>
<reference evidence="3 4" key="1">
    <citation type="journal article" date="2024" name="Nat. Commun.">
        <title>Phylogenomics reveals the evolutionary origins of lichenization in chlorophyte algae.</title>
        <authorList>
            <person name="Puginier C."/>
            <person name="Libourel C."/>
            <person name="Otte J."/>
            <person name="Skaloud P."/>
            <person name="Haon M."/>
            <person name="Grisel S."/>
            <person name="Petersen M."/>
            <person name="Berrin J.G."/>
            <person name="Delaux P.M."/>
            <person name="Dal Grande F."/>
            <person name="Keller J."/>
        </authorList>
    </citation>
    <scope>NUCLEOTIDE SEQUENCE [LARGE SCALE GENOMIC DNA]</scope>
    <source>
        <strain evidence="3 4">SAG 2523</strain>
    </source>
</reference>
<dbReference type="GO" id="GO:0005819">
    <property type="term" value="C:spindle"/>
    <property type="evidence" value="ECO:0007669"/>
    <property type="project" value="UniProtKB-ARBA"/>
</dbReference>
<dbReference type="GO" id="GO:0008017">
    <property type="term" value="F:microtubule binding"/>
    <property type="evidence" value="ECO:0007669"/>
    <property type="project" value="TreeGrafter"/>
</dbReference>
<dbReference type="InterPro" id="IPR011989">
    <property type="entry name" value="ARM-like"/>
</dbReference>
<evidence type="ECO:0000259" key="2">
    <source>
        <dbReference type="Pfam" id="PF12348"/>
    </source>
</evidence>
<dbReference type="SUPFAM" id="SSF48371">
    <property type="entry name" value="ARM repeat"/>
    <property type="match status" value="1"/>
</dbReference>
<dbReference type="Pfam" id="PF12348">
    <property type="entry name" value="CLASP_N"/>
    <property type="match status" value="1"/>
</dbReference>
<feature type="compositionally biased region" description="Low complexity" evidence="1">
    <location>
        <begin position="183"/>
        <end position="199"/>
    </location>
</feature>
<feature type="region of interest" description="Disordered" evidence="1">
    <location>
        <begin position="182"/>
        <end position="214"/>
    </location>
</feature>
<dbReference type="AlphaFoldDB" id="A0AAW1SNT5"/>
<evidence type="ECO:0000256" key="1">
    <source>
        <dbReference type="SAM" id="MobiDB-lite"/>
    </source>
</evidence>
<name>A0AAW1SNT5_9CHLO</name>
<sequence length="440" mass="47879">MDWGELNQQLTGDTQQRITGLSHLETLDLDVQEAGQLTDACILLLKDSNFKISHGALQILAQAARRHAGSMRPFLDSLLPSVVGKLGDMKAVPAVARLDDADKNVRDAAMACLAALHEQLGDVIFERLQACSASETHMQALRAILIRDSQEDEAPAPMARIPSVHSASAELQALTLSPRNVTASSAHSLPSSRSAPASLQRKAPPRGPVNKLQTGDLPAVLPVAIGSEHDLKIALEKIAGQLDAQSDWTKRIASLQRFEGLVKGGAAMFPGFLDLLQRMREPLILQLADRRSAVSRQTCHLIGELATAMHASFEPMALTLFPELLKTLIITVQVMADAADACCSTIIQHCVSARLMSRICDVVKADKNAKLRQHCAGYLLKQYCRAQPLSSFHDWMLGFSPVFAKPWRPAIQVRPAQNMVNGPSTWTLVQSKKTCMISFA</sequence>
<proteinExistence type="predicted"/>
<dbReference type="GO" id="GO:0000278">
    <property type="term" value="P:mitotic cell cycle"/>
    <property type="evidence" value="ECO:0007669"/>
    <property type="project" value="UniProtKB-ARBA"/>
</dbReference>
<evidence type="ECO:0000313" key="3">
    <source>
        <dbReference type="EMBL" id="KAK9849651.1"/>
    </source>
</evidence>
<feature type="domain" description="CLASP N-terminal" evidence="2">
    <location>
        <begin position="245"/>
        <end position="381"/>
    </location>
</feature>
<dbReference type="GO" id="GO:0000226">
    <property type="term" value="P:microtubule cytoskeleton organization"/>
    <property type="evidence" value="ECO:0007669"/>
    <property type="project" value="UniProtKB-ARBA"/>
</dbReference>
<gene>
    <name evidence="3" type="ORF">WJX84_004288</name>
</gene>